<feature type="coiled-coil region" evidence="5">
    <location>
        <begin position="387"/>
        <end position="417"/>
    </location>
</feature>
<organism evidence="7 8">
    <name type="scientific">Nothocercus nigrocapillus</name>
    <dbReference type="NCBI Taxonomy" id="1977171"/>
    <lineage>
        <taxon>Eukaryota</taxon>
        <taxon>Metazoa</taxon>
        <taxon>Chordata</taxon>
        <taxon>Craniata</taxon>
        <taxon>Vertebrata</taxon>
        <taxon>Euteleostomi</taxon>
        <taxon>Archelosauria</taxon>
        <taxon>Archosauria</taxon>
        <taxon>Dinosauria</taxon>
        <taxon>Saurischia</taxon>
        <taxon>Theropoda</taxon>
        <taxon>Coelurosauria</taxon>
        <taxon>Aves</taxon>
        <taxon>Palaeognathae</taxon>
        <taxon>Tinamiformes</taxon>
        <taxon>Tinamidae</taxon>
        <taxon>Nothocercus</taxon>
    </lineage>
</organism>
<feature type="domain" description="BRO1" evidence="6">
    <location>
        <begin position="1"/>
        <end position="332"/>
    </location>
</feature>
<keyword evidence="5" id="KW-0175">Coiled coil</keyword>
<dbReference type="InterPro" id="IPR004328">
    <property type="entry name" value="BRO1_dom"/>
</dbReference>
<evidence type="ECO:0000256" key="4">
    <source>
        <dbReference type="ARBA" id="ARBA00022753"/>
    </source>
</evidence>
<proteinExistence type="predicted"/>
<gene>
    <name evidence="7" type="primary">Ptpn23</name>
    <name evidence="7" type="ORF">NOTNIG_R05382</name>
</gene>
<dbReference type="PANTHER" id="PTHR23030">
    <property type="entry name" value="PCD6 INTERACTING PROTEIN-RELATED"/>
    <property type="match status" value="1"/>
</dbReference>
<dbReference type="GO" id="GO:0032456">
    <property type="term" value="P:endocytic recycling"/>
    <property type="evidence" value="ECO:0007669"/>
    <property type="project" value="TreeGrafter"/>
</dbReference>
<name>A0A851TDG5_9AVES</name>
<dbReference type="Proteomes" id="UP000661971">
    <property type="component" value="Unassembled WGS sequence"/>
</dbReference>
<accession>A0A851TDG5</accession>
<dbReference type="GO" id="GO:0045022">
    <property type="term" value="P:early endosome to late endosome transport"/>
    <property type="evidence" value="ECO:0007669"/>
    <property type="project" value="TreeGrafter"/>
</dbReference>
<dbReference type="FunFam" id="1.25.40.280:FF:000018">
    <property type="entry name" value="Tyrosine-protein phosphatase non-receptor type 23"/>
    <property type="match status" value="1"/>
</dbReference>
<dbReference type="CDD" id="cd09234">
    <property type="entry name" value="V_HD-PTP_like"/>
    <property type="match status" value="1"/>
</dbReference>
<dbReference type="Pfam" id="PF03097">
    <property type="entry name" value="BRO1"/>
    <property type="match status" value="1"/>
</dbReference>
<evidence type="ECO:0000256" key="5">
    <source>
        <dbReference type="SAM" id="Coils"/>
    </source>
</evidence>
<dbReference type="InterPro" id="IPR025304">
    <property type="entry name" value="ALIX_V_dom"/>
</dbReference>
<dbReference type="PROSITE" id="PS51180">
    <property type="entry name" value="BRO1"/>
    <property type="match status" value="1"/>
</dbReference>
<evidence type="ECO:0000256" key="3">
    <source>
        <dbReference type="ARBA" id="ARBA00022490"/>
    </source>
</evidence>
<dbReference type="Pfam" id="PF13949">
    <property type="entry name" value="ALIX_LYPXL_bnd"/>
    <property type="match status" value="1"/>
</dbReference>
<evidence type="ECO:0000256" key="2">
    <source>
        <dbReference type="ARBA" id="ARBA00004496"/>
    </source>
</evidence>
<feature type="non-terminal residue" evidence="7">
    <location>
        <position position="1"/>
    </location>
</feature>
<dbReference type="InterPro" id="IPR038499">
    <property type="entry name" value="BRO1_sf"/>
</dbReference>
<dbReference type="Gene3D" id="1.20.120.560">
    <property type="entry name" value="alix/aip1 in complex with the ypdl late domain"/>
    <property type="match status" value="1"/>
</dbReference>
<dbReference type="Gene3D" id="1.25.40.280">
    <property type="entry name" value="alix/aip1 like domains"/>
    <property type="match status" value="1"/>
</dbReference>
<dbReference type="SMART" id="SM01041">
    <property type="entry name" value="BRO1"/>
    <property type="match status" value="1"/>
</dbReference>
<dbReference type="GO" id="GO:0043328">
    <property type="term" value="P:protein transport to vacuole involved in ubiquitin-dependent protein catabolic process via the multivesicular body sorting pathway"/>
    <property type="evidence" value="ECO:0007669"/>
    <property type="project" value="TreeGrafter"/>
</dbReference>
<dbReference type="EMBL" id="WBNA01000248">
    <property type="protein sequence ID" value="NXD14397.1"/>
    <property type="molecule type" value="Genomic_DNA"/>
</dbReference>
<dbReference type="GO" id="GO:0005768">
    <property type="term" value="C:endosome"/>
    <property type="evidence" value="ECO:0007669"/>
    <property type="project" value="UniProtKB-SubCell"/>
</dbReference>
<evidence type="ECO:0000313" key="8">
    <source>
        <dbReference type="Proteomes" id="UP000661971"/>
    </source>
</evidence>
<sequence>QSAVTVPRDFEGCSTLRKYFGQLHYLQSRIPMGAEQEAAVPVAWTEIFSGKTVTHEDIKYEQACILYNLGALHSMLGAMDKRVSEECAAGAFTYLRDHFPHSYSVDMSHQILNLNINLMLGQAQECLLEKSMLDNRKSFLVARISAQVVDYYKEACRALENSETASLLGKIQKDWKKLVQMKIYYFAAVAHLHMGKQAEEQQKFGERVIYFQSALDKLNEAIKLAKGQPETVQEALRFTMDVIGGKYNSAKKDNDFIYHEAVPALDTLQAVKGAPLVKALPVNPTDPAVTGPDIFAKLVPMAAHEASSLYSEEKAKLLRDVMAKIEAKNEVLDQFMDSMQLDPETVDNLDMYSHIPPVLMEKCAALSVRPDTVKNLVQSMQVLSGVFTDVEASLKEIRDLLEEDEAQEQKLQELLGKSPAGPRASLPALAEVSKECSKYMEVHEKASFTNTELHKAMNLHIGNLRLLSGPLEQVRAALPSPALTEEDKQVLQNLKRVLAKVQEMREQRASLEQQLREMIQKDDITTSLVTTDRSEMKKLFEEQLKKYDQIKVYLEQNLAAQENVLKALTDANVKYAAVRKGLAEVEHKWNTTVQTLVASYEAYEDLMKKSQEGKDFYTDLEGKAAKLLEKARAACCAAEAARQQLLEK</sequence>
<evidence type="ECO:0000313" key="7">
    <source>
        <dbReference type="EMBL" id="NXD14397.1"/>
    </source>
</evidence>
<keyword evidence="4" id="KW-0967">Endosome</keyword>
<protein>
    <submittedName>
        <fullName evidence="7">PTN23 phosphatase</fullName>
    </submittedName>
</protein>
<feature type="coiled-coil region" evidence="5">
    <location>
        <begin position="494"/>
        <end position="521"/>
    </location>
</feature>
<reference evidence="8" key="1">
    <citation type="submission" date="2023-07" db="EMBL/GenBank/DDBJ databases">
        <title>Bird 10,000 Genomes (B10K) Project - Family phase.</title>
        <authorList>
            <person name="Zhang G."/>
        </authorList>
    </citation>
    <scope>NUCLEOTIDE SEQUENCE [LARGE SCALE GENOMIC DNA]</scope>
</reference>
<feature type="non-terminal residue" evidence="7">
    <location>
        <position position="648"/>
    </location>
</feature>
<evidence type="ECO:0000259" key="6">
    <source>
        <dbReference type="PROSITE" id="PS51180"/>
    </source>
</evidence>
<dbReference type="PANTHER" id="PTHR23030:SF30">
    <property type="entry name" value="TYROSINE-PROTEIN PHOSPHATASE NON-RECEPTOR TYPE 23"/>
    <property type="match status" value="1"/>
</dbReference>
<dbReference type="Gene3D" id="1.20.140.50">
    <property type="entry name" value="alix/aip1 like domains"/>
    <property type="match status" value="1"/>
</dbReference>
<keyword evidence="8" id="KW-1185">Reference proteome</keyword>
<dbReference type="AlphaFoldDB" id="A0A851TDG5"/>
<evidence type="ECO:0000256" key="1">
    <source>
        <dbReference type="ARBA" id="ARBA00004177"/>
    </source>
</evidence>
<comment type="subcellular location">
    <subcellularLocation>
        <location evidence="2">Cytoplasm</location>
    </subcellularLocation>
    <subcellularLocation>
        <location evidence="1">Endosome</location>
    </subcellularLocation>
</comment>
<comment type="caution">
    <text evidence="7">The sequence shown here is derived from an EMBL/GenBank/DDBJ whole genome shotgun (WGS) entry which is preliminary data.</text>
</comment>
<keyword evidence="3" id="KW-0963">Cytoplasm</keyword>